<reference evidence="15" key="1">
    <citation type="submission" date="2017-12" db="EMBL/GenBank/DDBJ databases">
        <title>Resolution of core Chlorophyta phylogeny using heterogeneous models with AT-rich chloroplast sequence data.</title>
        <authorList>
            <person name="Fang L."/>
        </authorList>
    </citation>
    <scope>NUCLEOTIDE SEQUENCE</scope>
</reference>
<comment type="function">
    <text evidence="13">Controls the interaction of photosystem II (PSII) cores with the light-harvesting antenna, regulates electron flow through the 2 photosystem reaction centers. PSII is a light-driven water plastoquinone oxidoreductase, using light energy to abstract electrons from H(2)O, generating a proton gradient subsequently used for ATP formation.</text>
</comment>
<evidence type="ECO:0000256" key="3">
    <source>
        <dbReference type="ARBA" id="ARBA00021665"/>
    </source>
</evidence>
<evidence type="ECO:0000256" key="11">
    <source>
        <dbReference type="ARBA" id="ARBA00038734"/>
    </source>
</evidence>
<dbReference type="NCBIfam" id="TIGR03043">
    <property type="entry name" value="PS_II_psbZ"/>
    <property type="match status" value="1"/>
</dbReference>
<geneLocation type="chloroplast" evidence="15"/>
<keyword evidence="10 12" id="KW-0604">Photosystem II</keyword>
<dbReference type="HAMAP" id="MF_00644">
    <property type="entry name" value="PSII_PsbZ"/>
    <property type="match status" value="1"/>
</dbReference>
<comment type="subunit">
    <text evidence="11 12">PSII is composed of 1 copy each of membrane proteins PsbA, PsbB, PsbC, PsbD, PsbE, PsbF, PsbH, PsbI, PsbJ, PsbK, PsbL, PsbM, PsbT, PsbY, PsbZ, Psb30/Ycf12, at least 3 peripheral proteins of the oxygen-evolving complex and a large number of cofactors. It forms dimeric complexes.</text>
</comment>
<evidence type="ECO:0000256" key="10">
    <source>
        <dbReference type="ARBA" id="ARBA00023276"/>
    </source>
</evidence>
<keyword evidence="15" id="KW-0150">Chloroplast</keyword>
<dbReference type="InterPro" id="IPR002644">
    <property type="entry name" value="PSII_PsbZ"/>
</dbReference>
<keyword evidence="4 12" id="KW-0674">Reaction center</keyword>
<dbReference type="EMBL" id="MG721936">
    <property type="protein sequence ID" value="AWX53492.1"/>
    <property type="molecule type" value="Genomic_DNA"/>
</dbReference>
<evidence type="ECO:0000256" key="8">
    <source>
        <dbReference type="ARBA" id="ARBA00023078"/>
    </source>
</evidence>
<dbReference type="AlphaFoldDB" id="A0A2Z4MAK3"/>
<dbReference type="GO" id="GO:0015979">
    <property type="term" value="P:photosynthesis"/>
    <property type="evidence" value="ECO:0007669"/>
    <property type="project" value="UniProtKB-UniRule"/>
</dbReference>
<comment type="subcellular location">
    <subcellularLocation>
        <location evidence="1">Membrane</location>
        <topology evidence="1">Multi-pass membrane protein</topology>
    </subcellularLocation>
    <subcellularLocation>
        <location evidence="12">Plastid</location>
        <location evidence="12">Chloroplast thylakoid membrane</location>
        <topology evidence="12">Multi-pass membrane protein</topology>
    </subcellularLocation>
</comment>
<dbReference type="GO" id="GO:0009535">
    <property type="term" value="C:chloroplast thylakoid membrane"/>
    <property type="evidence" value="ECO:0007669"/>
    <property type="project" value="UniProtKB-SubCell"/>
</dbReference>
<dbReference type="GO" id="GO:0009539">
    <property type="term" value="C:photosystem II reaction center"/>
    <property type="evidence" value="ECO:0007669"/>
    <property type="project" value="InterPro"/>
</dbReference>
<gene>
    <name evidence="12 15" type="primary">psbZ</name>
</gene>
<evidence type="ECO:0000313" key="15">
    <source>
        <dbReference type="EMBL" id="AWX53492.1"/>
    </source>
</evidence>
<dbReference type="Gene3D" id="1.10.287.740">
    <property type="entry name" value="Photosystem II PsbZ, reaction centre"/>
    <property type="match status" value="1"/>
</dbReference>
<evidence type="ECO:0000256" key="13">
    <source>
        <dbReference type="RuleBase" id="RU003472"/>
    </source>
</evidence>
<sequence>MTFVFQLALLALIFTSFVLVIGVPVVFASTDGWNNYKAPVFSFAGLWFLLVFAVGVLNSFVV</sequence>
<dbReference type="PANTHER" id="PTHR34971">
    <property type="entry name" value="PHOTOSYSTEM II REACTION CENTER PROTEIN Z"/>
    <property type="match status" value="1"/>
</dbReference>
<accession>A0A2Z4MAK3</accession>
<keyword evidence="9 12" id="KW-0472">Membrane</keyword>
<name>A0A2Z4MAK3_9CHLO</name>
<evidence type="ECO:0000256" key="2">
    <source>
        <dbReference type="ARBA" id="ARBA00008367"/>
    </source>
</evidence>
<comment type="function">
    <text evidence="12">May control the interaction of photosystem II (PSII) cores with the light-harvesting antenna, regulates electron flow through the 2 photosystem reaction centers. PSII is a light-driven water plastoquinone oxidoreductase, using light energy to abstract electrons from H(2)O, generating a proton gradient subsequently used for ATP formation.</text>
</comment>
<keyword evidence="6 12" id="KW-0812">Transmembrane</keyword>
<comment type="similarity">
    <text evidence="2 12 13">Belongs to the PsbZ family.</text>
</comment>
<keyword evidence="7 12" id="KW-1133">Transmembrane helix</keyword>
<evidence type="ECO:0000256" key="5">
    <source>
        <dbReference type="ARBA" id="ARBA00022531"/>
    </source>
</evidence>
<evidence type="ECO:0000256" key="14">
    <source>
        <dbReference type="SAM" id="Phobius"/>
    </source>
</evidence>
<dbReference type="SUPFAM" id="SSF161055">
    <property type="entry name" value="PsbZ-like"/>
    <property type="match status" value="1"/>
</dbReference>
<keyword evidence="8 12" id="KW-0793">Thylakoid</keyword>
<evidence type="ECO:0000256" key="4">
    <source>
        <dbReference type="ARBA" id="ARBA00022469"/>
    </source>
</evidence>
<dbReference type="PANTHER" id="PTHR34971:SF2">
    <property type="entry name" value="PHOTOSYSTEM II REACTION CENTER PROTEIN Z"/>
    <property type="match status" value="1"/>
</dbReference>
<evidence type="ECO:0000256" key="7">
    <source>
        <dbReference type="ARBA" id="ARBA00022989"/>
    </source>
</evidence>
<evidence type="ECO:0000256" key="9">
    <source>
        <dbReference type="ARBA" id="ARBA00023136"/>
    </source>
</evidence>
<evidence type="ECO:0000256" key="6">
    <source>
        <dbReference type="ARBA" id="ARBA00022692"/>
    </source>
</evidence>
<evidence type="ECO:0000256" key="12">
    <source>
        <dbReference type="HAMAP-Rule" id="MF_00644"/>
    </source>
</evidence>
<keyword evidence="5 12" id="KW-0602">Photosynthesis</keyword>
<protein>
    <recommendedName>
        <fullName evidence="3 12">Photosystem II reaction center protein Z</fullName>
        <shortName evidence="12">PSII-Z</shortName>
    </recommendedName>
</protein>
<dbReference type="GO" id="GO:0042549">
    <property type="term" value="P:photosystem II stabilization"/>
    <property type="evidence" value="ECO:0007669"/>
    <property type="project" value="InterPro"/>
</dbReference>
<dbReference type="InterPro" id="IPR036512">
    <property type="entry name" value="PSII_PsbZ_sf"/>
</dbReference>
<organism evidence="15">
    <name type="scientific">Scotinosphaera sp. NIES-154</name>
    <dbReference type="NCBI Taxonomy" id="2249731"/>
    <lineage>
        <taxon>Eukaryota</taxon>
        <taxon>Viridiplantae</taxon>
        <taxon>Chlorophyta</taxon>
        <taxon>core chlorophytes</taxon>
        <taxon>Ulvophyceae</taxon>
        <taxon>Scotinosphaerales</taxon>
        <taxon>Scotinosphaeraceae</taxon>
        <taxon>Scotinosphaera</taxon>
    </lineage>
</organism>
<dbReference type="Pfam" id="PF01737">
    <property type="entry name" value="Ycf9"/>
    <property type="match status" value="1"/>
</dbReference>
<evidence type="ECO:0000256" key="1">
    <source>
        <dbReference type="ARBA" id="ARBA00004141"/>
    </source>
</evidence>
<keyword evidence="15" id="KW-0934">Plastid</keyword>
<feature type="transmembrane region" description="Helical" evidence="14">
    <location>
        <begin position="38"/>
        <end position="61"/>
    </location>
</feature>
<proteinExistence type="inferred from homology"/>